<feature type="transmembrane region" description="Helical" evidence="6">
    <location>
        <begin position="12"/>
        <end position="33"/>
    </location>
</feature>
<evidence type="ECO:0000256" key="3">
    <source>
        <dbReference type="ARBA" id="ARBA00022692"/>
    </source>
</evidence>
<dbReference type="EMBL" id="JADEXN010000137">
    <property type="protein sequence ID" value="MBE9040971.1"/>
    <property type="molecule type" value="Genomic_DNA"/>
</dbReference>
<evidence type="ECO:0000256" key="2">
    <source>
        <dbReference type="ARBA" id="ARBA00022475"/>
    </source>
</evidence>
<evidence type="ECO:0000256" key="1">
    <source>
        <dbReference type="ARBA" id="ARBA00004651"/>
    </source>
</evidence>
<proteinExistence type="predicted"/>
<organism evidence="8 9">
    <name type="scientific">Zarconia navalis LEGE 11467</name>
    <dbReference type="NCBI Taxonomy" id="1828826"/>
    <lineage>
        <taxon>Bacteria</taxon>
        <taxon>Bacillati</taxon>
        <taxon>Cyanobacteriota</taxon>
        <taxon>Cyanophyceae</taxon>
        <taxon>Oscillatoriophycideae</taxon>
        <taxon>Oscillatoriales</taxon>
        <taxon>Oscillatoriales incertae sedis</taxon>
        <taxon>Zarconia</taxon>
        <taxon>Zarconia navalis</taxon>
    </lineage>
</organism>
<name>A0A928VVK7_9CYAN</name>
<comment type="subcellular location">
    <subcellularLocation>
        <location evidence="1">Cell membrane</location>
        <topology evidence="1">Multi-pass membrane protein</topology>
    </subcellularLocation>
</comment>
<dbReference type="Proteomes" id="UP000621799">
    <property type="component" value="Unassembled WGS sequence"/>
</dbReference>
<evidence type="ECO:0000259" key="7">
    <source>
        <dbReference type="Pfam" id="PF02743"/>
    </source>
</evidence>
<feature type="non-terminal residue" evidence="8">
    <location>
        <position position="276"/>
    </location>
</feature>
<evidence type="ECO:0000313" key="9">
    <source>
        <dbReference type="Proteomes" id="UP000621799"/>
    </source>
</evidence>
<sequence length="276" mass="30366">MKFWKHSLMSRLVGRFSLLSMVAVFGVGAIAFWQAKSTLETLVLEHLEVSATLKASALDRWVRHRREETMALAALPELRDRTDILRSADEASAEFVAARAEIQKILRSAVVGRSDWVQVAVLSGGEGKIWVSTDRSRQGEYRDREPYFMAGRQETFVQNPYLSWGANEPTMTGATPLRNSKGESIAVLVVDLNLAKIDEIVDVRTGLGDRSKAYLIDRSGQVVGGRGLAQSDPSEKLKTPQIDGVLAGEDGSGFYLNDAGIPTIGVYRWVEAPELA</sequence>
<dbReference type="CDD" id="cd18773">
    <property type="entry name" value="PDC1_HK_sensor"/>
    <property type="match status" value="1"/>
</dbReference>
<keyword evidence="4 6" id="KW-1133">Transmembrane helix</keyword>
<accession>A0A928VVK7</accession>
<keyword evidence="9" id="KW-1185">Reference proteome</keyword>
<gene>
    <name evidence="8" type="ORF">IQ235_09280</name>
</gene>
<dbReference type="SUPFAM" id="SSF103190">
    <property type="entry name" value="Sensory domain-like"/>
    <property type="match status" value="1"/>
</dbReference>
<keyword evidence="3 6" id="KW-0812">Transmembrane</keyword>
<feature type="domain" description="Cache" evidence="7">
    <location>
        <begin position="38"/>
        <end position="255"/>
    </location>
</feature>
<dbReference type="GO" id="GO:0005886">
    <property type="term" value="C:plasma membrane"/>
    <property type="evidence" value="ECO:0007669"/>
    <property type="project" value="UniProtKB-SubCell"/>
</dbReference>
<evidence type="ECO:0000256" key="6">
    <source>
        <dbReference type="SAM" id="Phobius"/>
    </source>
</evidence>
<dbReference type="CDD" id="cd18774">
    <property type="entry name" value="PDC2_HK_sensor"/>
    <property type="match status" value="1"/>
</dbReference>
<reference evidence="8" key="1">
    <citation type="submission" date="2020-10" db="EMBL/GenBank/DDBJ databases">
        <authorList>
            <person name="Castelo-Branco R."/>
            <person name="Eusebio N."/>
            <person name="Adriana R."/>
            <person name="Vieira A."/>
            <person name="Brugerolle De Fraissinette N."/>
            <person name="Rezende De Castro R."/>
            <person name="Schneider M.P."/>
            <person name="Vasconcelos V."/>
            <person name="Leao P.N."/>
        </authorList>
    </citation>
    <scope>NUCLEOTIDE SEQUENCE</scope>
    <source>
        <strain evidence="8">LEGE 11467</strain>
    </source>
</reference>
<dbReference type="InterPro" id="IPR033479">
    <property type="entry name" value="dCache_1"/>
</dbReference>
<evidence type="ECO:0000256" key="4">
    <source>
        <dbReference type="ARBA" id="ARBA00022989"/>
    </source>
</evidence>
<dbReference type="Gene3D" id="3.30.450.20">
    <property type="entry name" value="PAS domain"/>
    <property type="match status" value="2"/>
</dbReference>
<dbReference type="RefSeq" id="WP_264321202.1">
    <property type="nucleotide sequence ID" value="NZ_JADEXN010000137.1"/>
</dbReference>
<protein>
    <submittedName>
        <fullName evidence="8">Cache domain-containing protein</fullName>
    </submittedName>
</protein>
<keyword evidence="5 6" id="KW-0472">Membrane</keyword>
<dbReference type="Pfam" id="PF02743">
    <property type="entry name" value="dCache_1"/>
    <property type="match status" value="1"/>
</dbReference>
<comment type="caution">
    <text evidence="8">The sequence shown here is derived from an EMBL/GenBank/DDBJ whole genome shotgun (WGS) entry which is preliminary data.</text>
</comment>
<evidence type="ECO:0000313" key="8">
    <source>
        <dbReference type="EMBL" id="MBE9040971.1"/>
    </source>
</evidence>
<dbReference type="AlphaFoldDB" id="A0A928VVK7"/>
<evidence type="ECO:0000256" key="5">
    <source>
        <dbReference type="ARBA" id="ARBA00023136"/>
    </source>
</evidence>
<keyword evidence="2" id="KW-1003">Cell membrane</keyword>
<dbReference type="InterPro" id="IPR029151">
    <property type="entry name" value="Sensor-like_sf"/>
</dbReference>